<sequence>MRSMTRRDWQGMEHLPASGGFVVAGNHMSNIDPLTFAHYVYDAGFAPRILAKASLFKVPVVGALLRATGQIPVERNSTHAHDALAPGIEALREGRCVAVFPEGTLTRDPDLWPMTAKTGVARLALEARVPVIPVAQWGMQDILPRYSKRFRPFPRKHVSVHAGPPVPLDDLYDRSLDAATLREATERVMDAITTILAEIRGEEPPAVRYDMRTALRAAKVDPIQVPVGPSRGTPADAPRPRPEEADAAPGTTAPGTMEAGPSAPGTTVPDMTTDGEDS</sequence>
<keyword evidence="6" id="KW-1185">Reference proteome</keyword>
<evidence type="ECO:0000256" key="2">
    <source>
        <dbReference type="ARBA" id="ARBA00023315"/>
    </source>
</evidence>
<organism evidence="5 6">
    <name type="scientific">Flavimobilis rhizosphaerae</name>
    <dbReference type="NCBI Taxonomy" id="2775421"/>
    <lineage>
        <taxon>Bacteria</taxon>
        <taxon>Bacillati</taxon>
        <taxon>Actinomycetota</taxon>
        <taxon>Actinomycetes</taxon>
        <taxon>Micrococcales</taxon>
        <taxon>Jonesiaceae</taxon>
        <taxon>Flavimobilis</taxon>
    </lineage>
</organism>
<evidence type="ECO:0000256" key="1">
    <source>
        <dbReference type="ARBA" id="ARBA00022679"/>
    </source>
</evidence>
<dbReference type="PANTHER" id="PTHR10434">
    <property type="entry name" value="1-ACYL-SN-GLYCEROL-3-PHOSPHATE ACYLTRANSFERASE"/>
    <property type="match status" value="1"/>
</dbReference>
<feature type="compositionally biased region" description="Low complexity" evidence="3">
    <location>
        <begin position="247"/>
        <end position="261"/>
    </location>
</feature>
<accession>A0ABR9DSA6</accession>
<keyword evidence="2 5" id="KW-0012">Acyltransferase</keyword>
<dbReference type="CDD" id="cd07989">
    <property type="entry name" value="LPLAT_AGPAT-like"/>
    <property type="match status" value="1"/>
</dbReference>
<proteinExistence type="predicted"/>
<dbReference type="Pfam" id="PF01553">
    <property type="entry name" value="Acyltransferase"/>
    <property type="match status" value="1"/>
</dbReference>
<protein>
    <submittedName>
        <fullName evidence="5">1-acyl-sn-glycerol-3-phosphate acyltransferase</fullName>
    </submittedName>
</protein>
<dbReference type="InterPro" id="IPR002123">
    <property type="entry name" value="Plipid/glycerol_acylTrfase"/>
</dbReference>
<evidence type="ECO:0000259" key="4">
    <source>
        <dbReference type="SMART" id="SM00563"/>
    </source>
</evidence>
<name>A0ABR9DSA6_9MICO</name>
<reference evidence="5 6" key="1">
    <citation type="submission" date="2020-09" db="EMBL/GenBank/DDBJ databases">
        <title>Flavimobilis rhizosphaerae sp. nov., isolated from rhizosphere soil of Spartina alterniflora.</title>
        <authorList>
            <person name="Hanqin C."/>
        </authorList>
    </citation>
    <scope>NUCLEOTIDE SEQUENCE [LARGE SCALE GENOMIC DNA]</scope>
    <source>
        <strain evidence="5 6">GY 10621</strain>
    </source>
</reference>
<dbReference type="GO" id="GO:0016746">
    <property type="term" value="F:acyltransferase activity"/>
    <property type="evidence" value="ECO:0007669"/>
    <property type="project" value="UniProtKB-KW"/>
</dbReference>
<feature type="domain" description="Phospholipid/glycerol acyltransferase" evidence="4">
    <location>
        <begin position="21"/>
        <end position="139"/>
    </location>
</feature>
<evidence type="ECO:0000256" key="3">
    <source>
        <dbReference type="SAM" id="MobiDB-lite"/>
    </source>
</evidence>
<evidence type="ECO:0000313" key="6">
    <source>
        <dbReference type="Proteomes" id="UP000642107"/>
    </source>
</evidence>
<dbReference type="SMART" id="SM00563">
    <property type="entry name" value="PlsC"/>
    <property type="match status" value="1"/>
</dbReference>
<comment type="caution">
    <text evidence="5">The sequence shown here is derived from an EMBL/GenBank/DDBJ whole genome shotgun (WGS) entry which is preliminary data.</text>
</comment>
<dbReference type="Proteomes" id="UP000642107">
    <property type="component" value="Unassembled WGS sequence"/>
</dbReference>
<gene>
    <name evidence="5" type="ORF">IGS67_10990</name>
</gene>
<dbReference type="SUPFAM" id="SSF69593">
    <property type="entry name" value="Glycerol-3-phosphate (1)-acyltransferase"/>
    <property type="match status" value="1"/>
</dbReference>
<feature type="region of interest" description="Disordered" evidence="3">
    <location>
        <begin position="220"/>
        <end position="278"/>
    </location>
</feature>
<dbReference type="EMBL" id="JACZDF010000006">
    <property type="protein sequence ID" value="MBD9700010.1"/>
    <property type="molecule type" value="Genomic_DNA"/>
</dbReference>
<dbReference type="PANTHER" id="PTHR10434:SF55">
    <property type="entry name" value="POSSIBLE ACYLTRANSFERASE"/>
    <property type="match status" value="1"/>
</dbReference>
<keyword evidence="1" id="KW-0808">Transferase</keyword>
<evidence type="ECO:0000313" key="5">
    <source>
        <dbReference type="EMBL" id="MBD9700010.1"/>
    </source>
</evidence>